<dbReference type="InterPro" id="IPR036097">
    <property type="entry name" value="HisK_dim/P_sf"/>
</dbReference>
<evidence type="ECO:0000256" key="2">
    <source>
        <dbReference type="ARBA" id="ARBA00012438"/>
    </source>
</evidence>
<dbReference type="AlphaFoldDB" id="A0A7W6JT71"/>
<dbReference type="Pfam" id="PF08447">
    <property type="entry name" value="PAS_3"/>
    <property type="match status" value="1"/>
</dbReference>
<keyword evidence="7" id="KW-0067">ATP-binding</keyword>
<evidence type="ECO:0000256" key="1">
    <source>
        <dbReference type="ARBA" id="ARBA00000085"/>
    </source>
</evidence>
<comment type="caution">
    <text evidence="13">The sequence shown here is derived from an EMBL/GenBank/DDBJ whole genome shotgun (WGS) entry which is preliminary data.</text>
</comment>
<dbReference type="Proteomes" id="UP000557392">
    <property type="component" value="Unassembled WGS sequence"/>
</dbReference>
<organism evidence="13 14">
    <name type="scientific">Sphingomonas kyeonggiensis</name>
    <dbReference type="NCBI Taxonomy" id="1268553"/>
    <lineage>
        <taxon>Bacteria</taxon>
        <taxon>Pseudomonadati</taxon>
        <taxon>Pseudomonadota</taxon>
        <taxon>Alphaproteobacteria</taxon>
        <taxon>Sphingomonadales</taxon>
        <taxon>Sphingomonadaceae</taxon>
        <taxon>Sphingomonas</taxon>
    </lineage>
</organism>
<evidence type="ECO:0000259" key="11">
    <source>
        <dbReference type="PROSITE" id="PS50112"/>
    </source>
</evidence>
<evidence type="ECO:0000256" key="5">
    <source>
        <dbReference type="ARBA" id="ARBA00022741"/>
    </source>
</evidence>
<dbReference type="PROSITE" id="PS50112">
    <property type="entry name" value="PAS"/>
    <property type="match status" value="1"/>
</dbReference>
<dbReference type="PROSITE" id="PS50109">
    <property type="entry name" value="HIS_KIN"/>
    <property type="match status" value="1"/>
</dbReference>
<dbReference type="InterPro" id="IPR003594">
    <property type="entry name" value="HATPase_dom"/>
</dbReference>
<dbReference type="SUPFAM" id="SSF47384">
    <property type="entry name" value="Homodimeric domain of signal transducing histidine kinase"/>
    <property type="match status" value="1"/>
</dbReference>
<evidence type="ECO:0000256" key="3">
    <source>
        <dbReference type="ARBA" id="ARBA00022553"/>
    </source>
</evidence>
<keyword evidence="4" id="KW-0808">Transferase</keyword>
<keyword evidence="14" id="KW-1185">Reference proteome</keyword>
<dbReference type="GO" id="GO:0005524">
    <property type="term" value="F:ATP binding"/>
    <property type="evidence" value="ECO:0007669"/>
    <property type="project" value="UniProtKB-KW"/>
</dbReference>
<dbReference type="InterPro" id="IPR005467">
    <property type="entry name" value="His_kinase_dom"/>
</dbReference>
<keyword evidence="5" id="KW-0547">Nucleotide-binding</keyword>
<dbReference type="Gene3D" id="3.30.450.20">
    <property type="entry name" value="PAS domain"/>
    <property type="match status" value="1"/>
</dbReference>
<evidence type="ECO:0000256" key="4">
    <source>
        <dbReference type="ARBA" id="ARBA00022679"/>
    </source>
</evidence>
<dbReference type="SMART" id="SM00387">
    <property type="entry name" value="HATPase_c"/>
    <property type="match status" value="1"/>
</dbReference>
<dbReference type="PANTHER" id="PTHR43065">
    <property type="entry name" value="SENSOR HISTIDINE KINASE"/>
    <property type="match status" value="1"/>
</dbReference>
<dbReference type="GO" id="GO:0000155">
    <property type="term" value="F:phosphorelay sensor kinase activity"/>
    <property type="evidence" value="ECO:0007669"/>
    <property type="project" value="InterPro"/>
</dbReference>
<feature type="domain" description="PAC" evidence="12">
    <location>
        <begin position="278"/>
        <end position="329"/>
    </location>
</feature>
<gene>
    <name evidence="13" type="ORF">GGR46_001518</name>
</gene>
<dbReference type="EMBL" id="JACIEH010000001">
    <property type="protein sequence ID" value="MBB4097985.1"/>
    <property type="molecule type" value="Genomic_DNA"/>
</dbReference>
<dbReference type="CDD" id="cd00082">
    <property type="entry name" value="HisKA"/>
    <property type="match status" value="1"/>
</dbReference>
<sequence length="601" mass="64935">MLLEGAHHLGGNGRSDSDECDDLRACINDLVGLLALRSLWDGADLARLGELLADVLTQMLGPDFITVRLFDADGGAIDCQRCGSMSESAVEKGLRAFAHDWLQGVPRIGICTFRNEIEGKPLNLAALDLGTRSEFGLVLVGSVRENFPTATERLLLNVAASQALIALQQRRLLDEQADYASQLDGLVARRTHELELASEALRRSEALMAQAQRVSLTGSFAWCPSSDFLQWSAQTHRLFGVAADEPVSTELFYSRVHPDDHEMLRGLGAVARAGTTDLDCMFRVVASEGDTRIIHLVAHPVHNASEAVEYIGALQDVTARVRAEEEGRSAEIRMRELRDDLSRANRLATLGQLSATISHDVRQPLSSVVATAMAGLNWLNRPSPDVPAARRSLERAMAGAQRAADILERMKSFSRHNGQKGHVDLNKLIDDTVALVGSDARRRGVELVASLAPDLPTVNADRVQIQQVVMNLIVNAVEAVETSSANRREIAVGTWSAGGEVGVEVRDTGAGISETIRPRLFQAFNTTKPSGLGIGLSICREILEDHSGHIWATENEPVGAVFRFTLPAEPADALTQTSPVPTPIASGPPPSPMPYLGMHAP</sequence>
<dbReference type="InterPro" id="IPR035965">
    <property type="entry name" value="PAS-like_dom_sf"/>
</dbReference>
<dbReference type="InterPro" id="IPR013655">
    <property type="entry name" value="PAS_fold_3"/>
</dbReference>
<name>A0A7W6JT71_9SPHN</name>
<proteinExistence type="predicted"/>
<dbReference type="Gene3D" id="1.10.287.130">
    <property type="match status" value="1"/>
</dbReference>
<evidence type="ECO:0000259" key="10">
    <source>
        <dbReference type="PROSITE" id="PS50109"/>
    </source>
</evidence>
<protein>
    <recommendedName>
        <fullName evidence="2">histidine kinase</fullName>
        <ecNumber evidence="2">2.7.13.3</ecNumber>
    </recommendedName>
</protein>
<dbReference type="Pfam" id="PF00512">
    <property type="entry name" value="HisKA"/>
    <property type="match status" value="1"/>
</dbReference>
<dbReference type="InterPro" id="IPR003661">
    <property type="entry name" value="HisK_dim/P_dom"/>
</dbReference>
<evidence type="ECO:0000256" key="6">
    <source>
        <dbReference type="ARBA" id="ARBA00022777"/>
    </source>
</evidence>
<feature type="compositionally biased region" description="Pro residues" evidence="9">
    <location>
        <begin position="580"/>
        <end position="593"/>
    </location>
</feature>
<dbReference type="Pfam" id="PF02518">
    <property type="entry name" value="HATPase_c"/>
    <property type="match status" value="1"/>
</dbReference>
<keyword evidence="6" id="KW-0418">Kinase</keyword>
<accession>A0A7W6JT71</accession>
<dbReference type="PRINTS" id="PR00344">
    <property type="entry name" value="BCTRLSENSOR"/>
</dbReference>
<reference evidence="13 14" key="1">
    <citation type="submission" date="2020-08" db="EMBL/GenBank/DDBJ databases">
        <title>Genomic Encyclopedia of Type Strains, Phase IV (KMG-IV): sequencing the most valuable type-strain genomes for metagenomic binning, comparative biology and taxonomic classification.</title>
        <authorList>
            <person name="Goeker M."/>
        </authorList>
    </citation>
    <scope>NUCLEOTIDE SEQUENCE [LARGE SCALE GENOMIC DNA]</scope>
    <source>
        <strain evidence="13 14">DSM 101806</strain>
    </source>
</reference>
<dbReference type="SUPFAM" id="SSF55781">
    <property type="entry name" value="GAF domain-like"/>
    <property type="match status" value="1"/>
</dbReference>
<dbReference type="SUPFAM" id="SSF55874">
    <property type="entry name" value="ATPase domain of HSP90 chaperone/DNA topoisomerase II/histidine kinase"/>
    <property type="match status" value="1"/>
</dbReference>
<dbReference type="RefSeq" id="WP_183996067.1">
    <property type="nucleotide sequence ID" value="NZ_JACIEH010000001.1"/>
</dbReference>
<comment type="catalytic activity">
    <reaction evidence="1">
        <text>ATP + protein L-histidine = ADP + protein N-phospho-L-histidine.</text>
        <dbReference type="EC" id="2.7.13.3"/>
    </reaction>
</comment>
<dbReference type="PROSITE" id="PS50113">
    <property type="entry name" value="PAC"/>
    <property type="match status" value="1"/>
</dbReference>
<evidence type="ECO:0000259" key="12">
    <source>
        <dbReference type="PROSITE" id="PS50113"/>
    </source>
</evidence>
<dbReference type="SMART" id="SM00388">
    <property type="entry name" value="HisKA"/>
    <property type="match status" value="1"/>
</dbReference>
<feature type="region of interest" description="Disordered" evidence="9">
    <location>
        <begin position="573"/>
        <end position="601"/>
    </location>
</feature>
<evidence type="ECO:0000313" key="14">
    <source>
        <dbReference type="Proteomes" id="UP000557392"/>
    </source>
</evidence>
<dbReference type="InterPro" id="IPR036890">
    <property type="entry name" value="HATPase_C_sf"/>
</dbReference>
<dbReference type="EC" id="2.7.13.3" evidence="2"/>
<keyword evidence="3" id="KW-0597">Phosphoprotein</keyword>
<dbReference type="SUPFAM" id="SSF55785">
    <property type="entry name" value="PYP-like sensor domain (PAS domain)"/>
    <property type="match status" value="1"/>
</dbReference>
<keyword evidence="8" id="KW-0902">Two-component regulatory system</keyword>
<dbReference type="Gene3D" id="3.30.565.10">
    <property type="entry name" value="Histidine kinase-like ATPase, C-terminal domain"/>
    <property type="match status" value="1"/>
</dbReference>
<evidence type="ECO:0000256" key="9">
    <source>
        <dbReference type="SAM" id="MobiDB-lite"/>
    </source>
</evidence>
<dbReference type="PANTHER" id="PTHR43065:SF10">
    <property type="entry name" value="PEROXIDE STRESS-ACTIVATED HISTIDINE KINASE MAK3"/>
    <property type="match status" value="1"/>
</dbReference>
<dbReference type="NCBIfam" id="TIGR00229">
    <property type="entry name" value="sensory_box"/>
    <property type="match status" value="1"/>
</dbReference>
<evidence type="ECO:0000313" key="13">
    <source>
        <dbReference type="EMBL" id="MBB4097985.1"/>
    </source>
</evidence>
<dbReference type="InterPro" id="IPR000700">
    <property type="entry name" value="PAS-assoc_C"/>
</dbReference>
<evidence type="ECO:0000256" key="8">
    <source>
        <dbReference type="ARBA" id="ARBA00023012"/>
    </source>
</evidence>
<feature type="domain" description="PAS" evidence="11">
    <location>
        <begin position="204"/>
        <end position="265"/>
    </location>
</feature>
<dbReference type="InterPro" id="IPR000014">
    <property type="entry name" value="PAS"/>
</dbReference>
<evidence type="ECO:0000256" key="7">
    <source>
        <dbReference type="ARBA" id="ARBA00022840"/>
    </source>
</evidence>
<feature type="domain" description="Histidine kinase" evidence="10">
    <location>
        <begin position="356"/>
        <end position="570"/>
    </location>
</feature>
<dbReference type="InterPro" id="IPR004358">
    <property type="entry name" value="Sig_transdc_His_kin-like_C"/>
</dbReference>